<evidence type="ECO:0000259" key="1">
    <source>
        <dbReference type="Pfam" id="PF00753"/>
    </source>
</evidence>
<dbReference type="InterPro" id="IPR029032">
    <property type="entry name" value="AhpD-like"/>
</dbReference>
<dbReference type="AlphaFoldDB" id="A0A8H5L535"/>
<dbReference type="Gene3D" id="1.20.1290.10">
    <property type="entry name" value="AhpD-like"/>
    <property type="match status" value="3"/>
</dbReference>
<evidence type="ECO:0000313" key="4">
    <source>
        <dbReference type="Proteomes" id="UP000544095"/>
    </source>
</evidence>
<keyword evidence="4" id="KW-1185">Reference proteome</keyword>
<keyword evidence="3" id="KW-0378">Hydrolase</keyword>
<dbReference type="InterPro" id="IPR036866">
    <property type="entry name" value="RibonucZ/Hydroxyglut_hydro"/>
</dbReference>
<dbReference type="InterPro" id="IPR001279">
    <property type="entry name" value="Metallo-B-lactamas"/>
</dbReference>
<dbReference type="SUPFAM" id="SSF69118">
    <property type="entry name" value="AhpD-like"/>
    <property type="match status" value="2"/>
</dbReference>
<dbReference type="GO" id="GO:0016787">
    <property type="term" value="F:hydrolase activity"/>
    <property type="evidence" value="ECO:0007669"/>
    <property type="project" value="UniProtKB-KW"/>
</dbReference>
<dbReference type="InterPro" id="IPR003779">
    <property type="entry name" value="CMD-like"/>
</dbReference>
<organism evidence="3 4">
    <name type="scientific">Fusarium pseudoanthophilum</name>
    <dbReference type="NCBI Taxonomy" id="48495"/>
    <lineage>
        <taxon>Eukaryota</taxon>
        <taxon>Fungi</taxon>
        <taxon>Dikarya</taxon>
        <taxon>Ascomycota</taxon>
        <taxon>Pezizomycotina</taxon>
        <taxon>Sordariomycetes</taxon>
        <taxon>Hypocreomycetidae</taxon>
        <taxon>Hypocreales</taxon>
        <taxon>Nectriaceae</taxon>
        <taxon>Fusarium</taxon>
        <taxon>Fusarium fujikuroi species complex</taxon>
    </lineage>
</organism>
<dbReference type="Gene3D" id="3.60.15.10">
    <property type="entry name" value="Ribonuclease Z/Hydroxyacylglutathione hydrolase-like"/>
    <property type="match status" value="1"/>
</dbReference>
<feature type="domain" description="Metallo-beta-lactamase" evidence="1">
    <location>
        <begin position="46"/>
        <end position="138"/>
    </location>
</feature>
<sequence length="658" mass="73935">MTTSPFTEMADPNATVELHALSAGHFTLPEYQFVSPCEDGARKMVPSLCFLIQHQSLDTNKTTRIVFDLGLRRDVNRYAEPIRKHTESRYPMTTDPDIVKSLKRGGLTPEDIDYVMYSHVHWDHIGEPRDFPKSNFIVGHESLGLLEGTSLALRGGHSFFESDLLDPARAVQLPDPKQQNGDRNEQFKSNSILDRSWKPLGHLKSTVDLFQDGSLYIVDAPGHLPGHINLLARTMDQDGCQKWVYLAGDACHDRRIFRKEKEIGEWDQLREEFISSMGEDSLHEGWESILRLDPTVFKTSLSLASVPRKKVHLATKEQALIGLAVSANATHLYEPGIRTHVKAAIKEGATIHEVLEVIELSSTVGIHACNIGIPVLVEVLKEEGKFGDLITRDFDDKQNELKEQFTQRRGYWHTFWDDFLRLDPEFFEAYLEFSGAPWVKDVGKGDDPPRGALSPKMKELVYCAFDAAATHLYVPGLKLHIKNALGYGATPHQIIEVMEIATLLDTMANTDPNYTDLHKALFEQGLKTRREVVGSAYVDRALANGSTEFSAPGQELVTEWCWGYAWGRPGLERKQRSLLNIGMLMALNRTPELAVHVRGARNNGLTEEEIREAIIHCTVYCGVPAGVEAMKTAEKVLEEMADKGEKPRELGAKKELFK</sequence>
<dbReference type="PANTHER" id="PTHR33930">
    <property type="entry name" value="ALKYL HYDROPEROXIDE REDUCTASE AHPD"/>
    <property type="match status" value="1"/>
</dbReference>
<feature type="domain" description="Carboxymuconolactone decarboxylase-like" evidence="2">
    <location>
        <begin position="554"/>
        <end position="634"/>
    </location>
</feature>
<dbReference type="GO" id="GO:0051920">
    <property type="term" value="F:peroxiredoxin activity"/>
    <property type="evidence" value="ECO:0007669"/>
    <property type="project" value="InterPro"/>
</dbReference>
<dbReference type="Proteomes" id="UP000544095">
    <property type="component" value="Unassembled WGS sequence"/>
</dbReference>
<feature type="domain" description="Carboxymuconolactone decarboxylase-like" evidence="2">
    <location>
        <begin position="310"/>
        <end position="359"/>
    </location>
</feature>
<dbReference type="EMBL" id="JAAOAR010000346">
    <property type="protein sequence ID" value="KAF5586545.1"/>
    <property type="molecule type" value="Genomic_DNA"/>
</dbReference>
<evidence type="ECO:0000313" key="3">
    <source>
        <dbReference type="EMBL" id="KAF5586545.1"/>
    </source>
</evidence>
<gene>
    <name evidence="3" type="ORF">FPANT_7208</name>
</gene>
<dbReference type="SUPFAM" id="SSF56281">
    <property type="entry name" value="Metallo-hydrolase/oxidoreductase"/>
    <property type="match status" value="1"/>
</dbReference>
<proteinExistence type="predicted"/>
<protein>
    <submittedName>
        <fullName evidence="3">Metallo-hydrolase oxidoreductase</fullName>
    </submittedName>
</protein>
<dbReference type="Pfam" id="PF02627">
    <property type="entry name" value="CMD"/>
    <property type="match status" value="3"/>
</dbReference>
<evidence type="ECO:0000259" key="2">
    <source>
        <dbReference type="Pfam" id="PF02627"/>
    </source>
</evidence>
<feature type="domain" description="Carboxymuconolactone decarboxylase-like" evidence="2">
    <location>
        <begin position="442"/>
        <end position="504"/>
    </location>
</feature>
<accession>A0A8H5L535</accession>
<dbReference type="CDD" id="cd07730">
    <property type="entry name" value="metallo-hydrolase-like_MBL-fold"/>
    <property type="match status" value="1"/>
</dbReference>
<dbReference type="PANTHER" id="PTHR33930:SF2">
    <property type="entry name" value="BLR3452 PROTEIN"/>
    <property type="match status" value="1"/>
</dbReference>
<name>A0A8H5L535_9HYPO</name>
<dbReference type="Pfam" id="PF00753">
    <property type="entry name" value="Lactamase_B"/>
    <property type="match status" value="1"/>
</dbReference>
<reference evidence="3 4" key="1">
    <citation type="submission" date="2020-05" db="EMBL/GenBank/DDBJ databases">
        <title>Identification and distribution of gene clusters putatively required for synthesis of sphingolipid metabolism inhibitors in phylogenetically diverse species of the filamentous fungus Fusarium.</title>
        <authorList>
            <person name="Kim H.-S."/>
            <person name="Busman M."/>
            <person name="Brown D.W."/>
            <person name="Divon H."/>
            <person name="Uhlig S."/>
            <person name="Proctor R.H."/>
        </authorList>
    </citation>
    <scope>NUCLEOTIDE SEQUENCE [LARGE SCALE GENOMIC DNA]</scope>
    <source>
        <strain evidence="3 4">NRRL 25211</strain>
    </source>
</reference>
<comment type="caution">
    <text evidence="3">The sequence shown here is derived from an EMBL/GenBank/DDBJ whole genome shotgun (WGS) entry which is preliminary data.</text>
</comment>